<organism evidence="2 3">
    <name type="scientific">Etheostoma spectabile</name>
    <name type="common">orangethroat darter</name>
    <dbReference type="NCBI Taxonomy" id="54343"/>
    <lineage>
        <taxon>Eukaryota</taxon>
        <taxon>Metazoa</taxon>
        <taxon>Chordata</taxon>
        <taxon>Craniata</taxon>
        <taxon>Vertebrata</taxon>
        <taxon>Euteleostomi</taxon>
        <taxon>Actinopterygii</taxon>
        <taxon>Neopterygii</taxon>
        <taxon>Teleostei</taxon>
        <taxon>Neoteleostei</taxon>
        <taxon>Acanthomorphata</taxon>
        <taxon>Eupercaria</taxon>
        <taxon>Perciformes</taxon>
        <taxon>Percoidei</taxon>
        <taxon>Percidae</taxon>
        <taxon>Etheostomatinae</taxon>
        <taxon>Etheostoma</taxon>
    </lineage>
</organism>
<dbReference type="InterPro" id="IPR019183">
    <property type="entry name" value="NAA25_NatB_aux_su"/>
</dbReference>
<reference evidence="2 3" key="1">
    <citation type="submission" date="2019-08" db="EMBL/GenBank/DDBJ databases">
        <title>A chromosome-level genome assembly, high-density linkage maps, and genome scans reveal the genomic architecture of hybrid incompatibilities underlying speciation via character displacement in darters (Percidae: Etheostominae).</title>
        <authorList>
            <person name="Moran R.L."/>
            <person name="Catchen J.M."/>
            <person name="Fuller R.C."/>
        </authorList>
    </citation>
    <scope>NUCLEOTIDE SEQUENCE [LARGE SCALE GENOMIC DNA]</scope>
    <source>
        <strain evidence="2">EspeVRDwgs_2016</strain>
        <tissue evidence="2">Muscle</tissue>
    </source>
</reference>
<accession>A0A5J5CUP4</accession>
<dbReference type="SUPFAM" id="SSF48452">
    <property type="entry name" value="TPR-like"/>
    <property type="match status" value="1"/>
</dbReference>
<gene>
    <name evidence="2" type="ORF">FQN60_008055</name>
</gene>
<evidence type="ECO:0000313" key="2">
    <source>
        <dbReference type="EMBL" id="KAA8584270.1"/>
    </source>
</evidence>
<evidence type="ECO:0000313" key="3">
    <source>
        <dbReference type="Proteomes" id="UP000327493"/>
    </source>
</evidence>
<keyword evidence="3" id="KW-1185">Reference proteome</keyword>
<dbReference type="PANTHER" id="PTHR22767">
    <property type="entry name" value="N-TERMINAL ACETYLTRANSFERASE-RELATED"/>
    <property type="match status" value="1"/>
</dbReference>
<name>A0A5J5CUP4_9PERO</name>
<dbReference type="EMBL" id="VOFY01000016">
    <property type="protein sequence ID" value="KAA8584270.1"/>
    <property type="molecule type" value="Genomic_DNA"/>
</dbReference>
<dbReference type="Proteomes" id="UP000327493">
    <property type="component" value="Chromosome 16"/>
</dbReference>
<dbReference type="AlphaFoldDB" id="A0A5J5CUP4"/>
<comment type="caution">
    <text evidence="2">The sequence shown here is derived from an EMBL/GenBank/DDBJ whole genome shotgun (WGS) entry which is preliminary data.</text>
</comment>
<protein>
    <submittedName>
        <fullName evidence="2">Uncharacterized protein</fullName>
    </submittedName>
</protein>
<evidence type="ECO:0000256" key="1">
    <source>
        <dbReference type="ARBA" id="ARBA00006298"/>
    </source>
</evidence>
<dbReference type="GO" id="GO:0031416">
    <property type="term" value="C:NatB complex"/>
    <property type="evidence" value="ECO:0007669"/>
    <property type="project" value="TreeGrafter"/>
</dbReference>
<comment type="similarity">
    <text evidence="1">Belongs to the MDM20/NAA25 family.</text>
</comment>
<dbReference type="Pfam" id="PF09797">
    <property type="entry name" value="NatB_MDM20"/>
    <property type="match status" value="1"/>
</dbReference>
<dbReference type="InterPro" id="IPR011990">
    <property type="entry name" value="TPR-like_helical_dom_sf"/>
</dbReference>
<dbReference type="PANTHER" id="PTHR22767:SF3">
    <property type="entry name" value="N-ALPHA-ACETYLTRANSFERASE 25, NATB AUXILIARY SUBUNIT"/>
    <property type="match status" value="1"/>
</dbReference>
<proteinExistence type="inferred from homology"/>
<dbReference type="Gene3D" id="1.25.40.1040">
    <property type="match status" value="1"/>
</dbReference>
<sequence>MAIQQADKLLKKHKDLHCAKVLKAIGLQRTGKQDEAFTLAQEVATQEPTDDNSLQALTILYREMHRPELVTKLYEAAVKKVPLSEEYHSHLFMAYARVGEYKKMQQAGMALYKIVPKNPYYFWSVMSLVMQAISAQDEKLSQTMFLPLAERMVEKMKLTSELQSRESKCMKLYQRLQRWPECNSLAHKLLLKNPDDWQFYPCYFDSLFHLIDQSWSPPEEGQHCSEGSVHHTVAEVVRFVEERIKGEDGKDSRSLRGPYLARLELIHRLRERGCPEESLLGEPLELMVQFFGKFGDKPCCITDLKIYLHLLSPEQHVQFINCLSEAVPLGEQGEEGFAFPEDTKALQRHLCVCQLSRALGLHHALDVDGKLRLITELKAHYHHGLKFGKTALKTELQYSDMYCLMAAHVYIDLWKETEDENMVWQCLGVLQEGLSLSPSNAQFKLLLLLVYCHLGAFEPVSFWPGITDVLSPDQFLLTRYAESLGQFAAASQSCNFSLRFFHSNQKDTSEYVIQAYKYGAFEKIPEFIALRNRLNQSLHFAQVRTERMLLDLFLEADIVLSLDESVKAMSLSPEEDDIPWDNMRDNRDLTVFTSWDPKDRELTAEHRRRSLEEESVWLRLRSLTLRLLACLAAPGHTPSQQNSEMVHENGVGDKTSWELSVPGCSPPAVCPPAGPGDRLPRFKVSVQLDIYLCSPGNLQMFILGLMCCMSSSLSLCTEILNKCKGDVLEMKDSKLKTRPSLLENLIFFVETVCIVLWMASHCAKILRPLKTSLQKKKKKKKDTNTALPAVVCGFQELTGSLQDLLTQALDYIKGQETGVTALKLAGLSLEGHTEAAMDKVQSSYLRSLQEVGDLLRKRAETVKNLKI</sequence>